<dbReference type="Proteomes" id="UP000199664">
    <property type="component" value="Unassembled WGS sequence"/>
</dbReference>
<organism evidence="2 3">
    <name type="scientific">Bosea lupini</name>
    <dbReference type="NCBI Taxonomy" id="1036779"/>
    <lineage>
        <taxon>Bacteria</taxon>
        <taxon>Pseudomonadati</taxon>
        <taxon>Pseudomonadota</taxon>
        <taxon>Alphaproteobacteria</taxon>
        <taxon>Hyphomicrobiales</taxon>
        <taxon>Boseaceae</taxon>
        <taxon>Bosea</taxon>
    </lineage>
</organism>
<keyword evidence="3" id="KW-1185">Reference proteome</keyword>
<evidence type="ECO:0000313" key="3">
    <source>
        <dbReference type="Proteomes" id="UP000199664"/>
    </source>
</evidence>
<dbReference type="OrthoDB" id="8019541at2"/>
<name>A0A1H7SWQ7_9HYPH</name>
<keyword evidence="1" id="KW-0732">Signal</keyword>
<dbReference type="RefSeq" id="WP_091836552.1">
    <property type="nucleotide sequence ID" value="NZ_FOAN01000005.1"/>
</dbReference>
<evidence type="ECO:0000256" key="1">
    <source>
        <dbReference type="SAM" id="SignalP"/>
    </source>
</evidence>
<protein>
    <submittedName>
        <fullName evidence="2">Uncharacterized protein</fullName>
    </submittedName>
</protein>
<sequence length="101" mass="10668">MRSLSRLAAGLALSVAAVTFAASVAEAQQQRKPLRVTVQKRSYFDAGNVVPVGSMNRYASQHFVASPVYSAAGELYGEGTLPSRIGSGANPFANSFSTPRF</sequence>
<dbReference type="AlphaFoldDB" id="A0A1H7SWQ7"/>
<feature type="signal peptide" evidence="1">
    <location>
        <begin position="1"/>
        <end position="21"/>
    </location>
</feature>
<reference evidence="3" key="1">
    <citation type="submission" date="2016-10" db="EMBL/GenBank/DDBJ databases">
        <authorList>
            <person name="Varghese N."/>
            <person name="Submissions S."/>
        </authorList>
    </citation>
    <scope>NUCLEOTIDE SEQUENCE [LARGE SCALE GENOMIC DNA]</scope>
    <source>
        <strain evidence="3">LMG 26383,CCUG 61248,R- 45681</strain>
    </source>
</reference>
<feature type="chain" id="PRO_5011519743" evidence="1">
    <location>
        <begin position="22"/>
        <end position="101"/>
    </location>
</feature>
<proteinExistence type="predicted"/>
<evidence type="ECO:0000313" key="2">
    <source>
        <dbReference type="EMBL" id="SEL76755.1"/>
    </source>
</evidence>
<accession>A0A1H7SWQ7</accession>
<gene>
    <name evidence="2" type="ORF">SAMN04515666_105245</name>
</gene>
<dbReference type="EMBL" id="FOAN01000005">
    <property type="protein sequence ID" value="SEL76755.1"/>
    <property type="molecule type" value="Genomic_DNA"/>
</dbReference>